<keyword evidence="1" id="KW-0472">Membrane</keyword>
<name>A0A7X2HB91_9BACL</name>
<dbReference type="Proteomes" id="UP000463051">
    <property type="component" value="Unassembled WGS sequence"/>
</dbReference>
<keyword evidence="4" id="KW-1185">Reference proteome</keyword>
<feature type="domain" description="KAP NTPase" evidence="2">
    <location>
        <begin position="25"/>
        <end position="410"/>
    </location>
</feature>
<comment type="caution">
    <text evidence="3">The sequence shown here is derived from an EMBL/GenBank/DDBJ whole genome shotgun (WGS) entry which is preliminary data.</text>
</comment>
<sequence length="1133" mass="130534">MTNECASFFLSDDPANKDEFESHERVADAIYKLIKNEENSKTIALTGKWGSGKSTIVSIINDKVSAEESNIKIMEFDAWEHEGNSLRRSFLESLMNNLEKTKWSKAEQWISTRNRISRKLKETETKSLPTLTKEGRNFIIATALSTIGIMGLNKLSFVTQNRLGLTWQVIPYISPNLVPYLVALLVLFGLSPILLFFIYLIKPKDKNNKLNILSLFLNKVETVTKTETFENPEPTSIEFQIEFNKILGTVLSKYPKRKLVLVIDNLDRLSADDLLKTWSTMRTFLDATTKEDWKNRFWLVLPFDKIALENTLHKNSDNALKSKPQLLVNSLIDKTVQIKFDVPPPALSKWKNYMAKLLQNEVLPNHKNTDDFHDVYQVFLLYFVKESGDEVITPRKIKLFLNQIAVIHRIWEDTIPLADQAFYVAMGLLDIDVYIELLKEEKMSVLYRYSYLLSNEFFNNMAALYLNVGKEDALQIIMGPRITTALLMGEREELKQLIGTHGFYDVLERVVLEEQESFVKDSASLVKAAYALSDIPEGSENLKGNNKVWRTLIAGVNKKTDWHIASKRAGIGYAELLKRANIEVKKNMLSQINAIEDFDNSSVDEWLQGISYVISYLENNDYLDLIRSIPNPANETSIFEFVGALKDINLLNTVKLLSSYSIDPLKVKHELSSRISNGKATFKEEIVLDSLYSISLLSPDNEIIRDINNRILQLGTSVQSPDELNTLLSLHLAVLRIMSYPNDIIEETRLNLDSYLFNFYSYSNQHALYELSGTILCSIFISNPTLSLRQHIGNSSNGINLIQNLIEYPYQYIAIVEAMVEEFKNNVDIEIIFSRQKIEGYSSQLAEIILNEVLKDREFCHKNLNYNIIVKYYHLMDKVSIDEIHDILLQFLSQDEFINTLINSDFIAENVGLYRKVILIIEGNSRKIVLNWITTNLKKLSKEFWERAFTEKNSFYNFFIEFVDLFSNFALGVDYADLLYMLVIDKLDEYKDDIIKLFSVVDNSHKESIILKIRSHINQTDNSVKDILNLLSVVIFEHVTEMSKDYINELINVGFTKILQRKDIEEIVQMANLFKMKPELRKQGDPGIWNTFVDRVKSYRDSNDENKLLQEAYGEVLSNAKRVSNRKNILPST</sequence>
<accession>A0A7X2HB91</accession>
<proteinExistence type="predicted"/>
<dbReference type="AlphaFoldDB" id="A0A7X2HB91"/>
<feature type="transmembrane region" description="Helical" evidence="1">
    <location>
        <begin position="138"/>
        <end position="157"/>
    </location>
</feature>
<dbReference type="Gene3D" id="3.40.50.300">
    <property type="entry name" value="P-loop containing nucleotide triphosphate hydrolases"/>
    <property type="match status" value="1"/>
</dbReference>
<evidence type="ECO:0000313" key="4">
    <source>
        <dbReference type="Proteomes" id="UP000463051"/>
    </source>
</evidence>
<gene>
    <name evidence="3" type="ORF">GJB61_28720</name>
</gene>
<dbReference type="InterPro" id="IPR027417">
    <property type="entry name" value="P-loop_NTPase"/>
</dbReference>
<organism evidence="3 4">
    <name type="scientific">Paenibacillus monticola</name>
    <dbReference type="NCBI Taxonomy" id="2666075"/>
    <lineage>
        <taxon>Bacteria</taxon>
        <taxon>Bacillati</taxon>
        <taxon>Bacillota</taxon>
        <taxon>Bacilli</taxon>
        <taxon>Bacillales</taxon>
        <taxon>Paenibacillaceae</taxon>
        <taxon>Paenibacillus</taxon>
    </lineage>
</organism>
<reference evidence="3 4" key="1">
    <citation type="submission" date="2019-11" db="EMBL/GenBank/DDBJ databases">
        <title>Paenibacillus monticola sp. nov., a novel PGPR strain isolated from mountain sample in China.</title>
        <authorList>
            <person name="Zhao Q."/>
            <person name="Li H.-P."/>
            <person name="Zhang J.-L."/>
        </authorList>
    </citation>
    <scope>NUCLEOTIDE SEQUENCE [LARGE SCALE GENOMIC DNA]</scope>
    <source>
        <strain evidence="3 4">LC-T2</strain>
    </source>
</reference>
<keyword evidence="1" id="KW-1133">Transmembrane helix</keyword>
<dbReference type="Pfam" id="PF07693">
    <property type="entry name" value="KAP_NTPase"/>
    <property type="match status" value="1"/>
</dbReference>
<keyword evidence="1" id="KW-0812">Transmembrane</keyword>
<protein>
    <recommendedName>
        <fullName evidence="2">KAP NTPase domain-containing protein</fullName>
    </recommendedName>
</protein>
<evidence type="ECO:0000256" key="1">
    <source>
        <dbReference type="SAM" id="Phobius"/>
    </source>
</evidence>
<dbReference type="InterPro" id="IPR011646">
    <property type="entry name" value="KAP_P-loop"/>
</dbReference>
<dbReference type="RefSeq" id="WP_154122439.1">
    <property type="nucleotide sequence ID" value="NZ_WJXB01000017.1"/>
</dbReference>
<evidence type="ECO:0000313" key="3">
    <source>
        <dbReference type="EMBL" id="MRN56938.1"/>
    </source>
</evidence>
<evidence type="ECO:0000259" key="2">
    <source>
        <dbReference type="Pfam" id="PF07693"/>
    </source>
</evidence>
<dbReference type="SUPFAM" id="SSF52540">
    <property type="entry name" value="P-loop containing nucleoside triphosphate hydrolases"/>
    <property type="match status" value="1"/>
</dbReference>
<feature type="transmembrane region" description="Helical" evidence="1">
    <location>
        <begin position="177"/>
        <end position="201"/>
    </location>
</feature>
<dbReference type="EMBL" id="WJXB01000017">
    <property type="protein sequence ID" value="MRN56938.1"/>
    <property type="molecule type" value="Genomic_DNA"/>
</dbReference>